<proteinExistence type="predicted"/>
<dbReference type="Pfam" id="PF00090">
    <property type="entry name" value="TSP_1"/>
    <property type="match status" value="1"/>
</dbReference>
<evidence type="ECO:0000256" key="3">
    <source>
        <dbReference type="SAM" id="SignalP"/>
    </source>
</evidence>
<keyword evidence="3" id="KW-0732">Signal</keyword>
<feature type="region of interest" description="Disordered" evidence="1">
    <location>
        <begin position="216"/>
        <end position="258"/>
    </location>
</feature>
<reference evidence="4" key="1">
    <citation type="journal article" date="2023" name="G3 (Bethesda)">
        <title>Whole genome assembly and annotation of the endangered Caribbean coral Acropora cervicornis.</title>
        <authorList>
            <person name="Selwyn J.D."/>
            <person name="Vollmer S.V."/>
        </authorList>
    </citation>
    <scope>NUCLEOTIDE SEQUENCE</scope>
    <source>
        <strain evidence="4">K2</strain>
    </source>
</reference>
<evidence type="ECO:0000313" key="5">
    <source>
        <dbReference type="Proteomes" id="UP001249851"/>
    </source>
</evidence>
<dbReference type="AlphaFoldDB" id="A0AAD9R5H2"/>
<accession>A0AAD9R5H2</accession>
<dbReference type="Gene3D" id="2.20.100.10">
    <property type="entry name" value="Thrombospondin type-1 (TSP1) repeat"/>
    <property type="match status" value="1"/>
</dbReference>
<dbReference type="SUPFAM" id="SSF82895">
    <property type="entry name" value="TSP-1 type 1 repeat"/>
    <property type="match status" value="1"/>
</dbReference>
<protein>
    <submittedName>
        <fullName evidence="4">Uncharacterized protein</fullName>
    </submittedName>
</protein>
<feature type="chain" id="PRO_5042236359" evidence="3">
    <location>
        <begin position="27"/>
        <end position="258"/>
    </location>
</feature>
<dbReference type="PROSITE" id="PS50092">
    <property type="entry name" value="TSP1"/>
    <property type="match status" value="1"/>
</dbReference>
<keyword evidence="2" id="KW-0812">Transmembrane</keyword>
<dbReference type="EMBL" id="JARQWQ010000002">
    <property type="protein sequence ID" value="KAK2573449.1"/>
    <property type="molecule type" value="Genomic_DNA"/>
</dbReference>
<dbReference type="InterPro" id="IPR036383">
    <property type="entry name" value="TSP1_rpt_sf"/>
</dbReference>
<feature type="transmembrane region" description="Helical" evidence="2">
    <location>
        <begin position="82"/>
        <end position="104"/>
    </location>
</feature>
<evidence type="ECO:0000313" key="4">
    <source>
        <dbReference type="EMBL" id="KAK2573449.1"/>
    </source>
</evidence>
<comment type="caution">
    <text evidence="4">The sequence shown here is derived from an EMBL/GenBank/DDBJ whole genome shotgun (WGS) entry which is preliminary data.</text>
</comment>
<organism evidence="4 5">
    <name type="scientific">Acropora cervicornis</name>
    <name type="common">Staghorn coral</name>
    <dbReference type="NCBI Taxonomy" id="6130"/>
    <lineage>
        <taxon>Eukaryota</taxon>
        <taxon>Metazoa</taxon>
        <taxon>Cnidaria</taxon>
        <taxon>Anthozoa</taxon>
        <taxon>Hexacorallia</taxon>
        <taxon>Scleractinia</taxon>
        <taxon>Astrocoeniina</taxon>
        <taxon>Acroporidae</taxon>
        <taxon>Acropora</taxon>
    </lineage>
</organism>
<evidence type="ECO:0000256" key="1">
    <source>
        <dbReference type="SAM" id="MobiDB-lite"/>
    </source>
</evidence>
<keyword evidence="2" id="KW-0472">Membrane</keyword>
<name>A0AAD9R5H2_ACRCE</name>
<dbReference type="InterPro" id="IPR000884">
    <property type="entry name" value="TSP1_rpt"/>
</dbReference>
<dbReference type="Proteomes" id="UP001249851">
    <property type="component" value="Unassembled WGS sequence"/>
</dbReference>
<gene>
    <name evidence="4" type="ORF">P5673_001101</name>
</gene>
<keyword evidence="5" id="KW-1185">Reference proteome</keyword>
<feature type="signal peptide" evidence="3">
    <location>
        <begin position="1"/>
        <end position="26"/>
    </location>
</feature>
<reference evidence="4" key="2">
    <citation type="journal article" date="2023" name="Science">
        <title>Genomic signatures of disease resistance in endangered staghorn corals.</title>
        <authorList>
            <person name="Vollmer S.V."/>
            <person name="Selwyn J.D."/>
            <person name="Despard B.A."/>
            <person name="Roesel C.L."/>
        </authorList>
    </citation>
    <scope>NUCLEOTIDE SEQUENCE</scope>
    <source>
        <strain evidence="4">K2</strain>
    </source>
</reference>
<sequence length="258" mass="28915">MADSRWTRILFLFIWQIAIFPVITNGQYSAWSSWSECSKTCFGEQTRARQCSLAEVNCKEELTDTRDCGQASWNSGCFSLPMIIALAVIGVAILVAVIISIILYRTNQNIKKENSLREPKNMVEAIEKRYDAVTNPLHSGAEKIDRRFLSASSFPTPIQEPEEIDLDNFAFDQESLNESIQSMTLAFGTDEEYQSSGAQTKAKEKPVALTVVSVTETQVIDRENPSSVDDEKPKEDKKPPPIYAVVVKPKKSDKPKIV</sequence>
<keyword evidence="2" id="KW-1133">Transmembrane helix</keyword>
<feature type="compositionally biased region" description="Basic and acidic residues" evidence="1">
    <location>
        <begin position="219"/>
        <end position="239"/>
    </location>
</feature>
<evidence type="ECO:0000256" key="2">
    <source>
        <dbReference type="SAM" id="Phobius"/>
    </source>
</evidence>